<keyword evidence="9" id="KW-1185">Reference proteome</keyword>
<dbReference type="Gene3D" id="1.20.1250.20">
    <property type="entry name" value="MFS general substrate transporter like domains"/>
    <property type="match status" value="2"/>
</dbReference>
<evidence type="ECO:0000256" key="1">
    <source>
        <dbReference type="ARBA" id="ARBA00004141"/>
    </source>
</evidence>
<evidence type="ECO:0000256" key="4">
    <source>
        <dbReference type="ARBA" id="ARBA00022989"/>
    </source>
</evidence>
<comment type="caution">
    <text evidence="8">The sequence shown here is derived from an EMBL/GenBank/DDBJ whole genome shotgun (WGS) entry which is preliminary data.</text>
</comment>
<evidence type="ECO:0000313" key="8">
    <source>
        <dbReference type="EMBL" id="CAE6863008.1"/>
    </source>
</evidence>
<evidence type="ECO:0000256" key="2">
    <source>
        <dbReference type="ARBA" id="ARBA00022448"/>
    </source>
</evidence>
<feature type="transmembrane region" description="Helical" evidence="6">
    <location>
        <begin position="152"/>
        <end position="175"/>
    </location>
</feature>
<dbReference type="PANTHER" id="PTHR43791:SF36">
    <property type="entry name" value="TRANSPORTER, PUTATIVE (AFU_ORTHOLOGUE AFUA_6G08340)-RELATED"/>
    <property type="match status" value="1"/>
</dbReference>
<dbReference type="InterPro" id="IPR036259">
    <property type="entry name" value="MFS_trans_sf"/>
</dbReference>
<keyword evidence="5 6" id="KW-0472">Membrane</keyword>
<evidence type="ECO:0000256" key="3">
    <source>
        <dbReference type="ARBA" id="ARBA00022692"/>
    </source>
</evidence>
<proteinExistence type="predicted"/>
<dbReference type="CDD" id="cd17319">
    <property type="entry name" value="MFS_ExuT_GudP_like"/>
    <property type="match status" value="1"/>
</dbReference>
<feature type="transmembrane region" description="Helical" evidence="6">
    <location>
        <begin position="187"/>
        <end position="209"/>
    </location>
</feature>
<comment type="subcellular location">
    <subcellularLocation>
        <location evidence="1">Membrane</location>
        <topology evidence="1">Multi-pass membrane protein</topology>
    </subcellularLocation>
</comment>
<feature type="domain" description="Major facilitator superfamily (MFS) profile" evidence="7">
    <location>
        <begin position="28"/>
        <end position="433"/>
    </location>
</feature>
<accession>A0ABM8T777</accession>
<feature type="transmembrane region" description="Helical" evidence="6">
    <location>
        <begin position="94"/>
        <end position="113"/>
    </location>
</feature>
<name>A0ABM8T777_9BURK</name>
<feature type="transmembrane region" description="Helical" evidence="6">
    <location>
        <begin position="343"/>
        <end position="363"/>
    </location>
</feature>
<evidence type="ECO:0000313" key="9">
    <source>
        <dbReference type="Proteomes" id="UP000674425"/>
    </source>
</evidence>
<dbReference type="EMBL" id="CAJNAU010000176">
    <property type="protein sequence ID" value="CAE6863008.1"/>
    <property type="molecule type" value="Genomic_DNA"/>
</dbReference>
<dbReference type="Pfam" id="PF07690">
    <property type="entry name" value="MFS_1"/>
    <property type="match status" value="1"/>
</dbReference>
<dbReference type="PANTHER" id="PTHR43791">
    <property type="entry name" value="PERMEASE-RELATED"/>
    <property type="match status" value="1"/>
</dbReference>
<organism evidence="8 9">
    <name type="scientific">Paraburkholderia aspalathi</name>
    <dbReference type="NCBI Taxonomy" id="1324617"/>
    <lineage>
        <taxon>Bacteria</taxon>
        <taxon>Pseudomonadati</taxon>
        <taxon>Pseudomonadota</taxon>
        <taxon>Betaproteobacteria</taxon>
        <taxon>Burkholderiales</taxon>
        <taxon>Burkholderiaceae</taxon>
        <taxon>Paraburkholderia</taxon>
    </lineage>
</organism>
<feature type="transmembrane region" description="Helical" evidence="6">
    <location>
        <begin position="119"/>
        <end position="140"/>
    </location>
</feature>
<feature type="transmembrane region" description="Helical" evidence="6">
    <location>
        <begin position="375"/>
        <end position="397"/>
    </location>
</feature>
<keyword evidence="4 6" id="KW-1133">Transmembrane helix</keyword>
<feature type="transmembrane region" description="Helical" evidence="6">
    <location>
        <begin position="318"/>
        <end position="337"/>
    </location>
</feature>
<feature type="transmembrane region" description="Helical" evidence="6">
    <location>
        <begin position="285"/>
        <end position="306"/>
    </location>
</feature>
<dbReference type="Proteomes" id="UP000674425">
    <property type="component" value="Unassembled WGS sequence"/>
</dbReference>
<keyword evidence="2" id="KW-0813">Transport</keyword>
<dbReference type="RefSeq" id="WP_234487175.1">
    <property type="nucleotide sequence ID" value="NZ_CAJNAU010000176.1"/>
</dbReference>
<feature type="transmembrane region" description="Helical" evidence="6">
    <location>
        <begin position="252"/>
        <end position="273"/>
    </location>
</feature>
<feature type="transmembrane region" description="Helical" evidence="6">
    <location>
        <begin position="409"/>
        <end position="430"/>
    </location>
</feature>
<dbReference type="InterPro" id="IPR020846">
    <property type="entry name" value="MFS_dom"/>
</dbReference>
<reference evidence="8 9" key="1">
    <citation type="submission" date="2021-02" db="EMBL/GenBank/DDBJ databases">
        <authorList>
            <person name="Vanwijnsberghe S."/>
        </authorList>
    </citation>
    <scope>NUCLEOTIDE SEQUENCE [LARGE SCALE GENOMIC DNA]</scope>
    <source>
        <strain evidence="8 9">R-69658</strain>
    </source>
</reference>
<dbReference type="InterPro" id="IPR011701">
    <property type="entry name" value="MFS"/>
</dbReference>
<protein>
    <submittedName>
        <fullName evidence="8">Metabolite transport protein NicT</fullName>
    </submittedName>
</protein>
<dbReference type="PROSITE" id="PS50850">
    <property type="entry name" value="MFS"/>
    <property type="match status" value="1"/>
</dbReference>
<keyword evidence="3 6" id="KW-0812">Transmembrane</keyword>
<sequence length="435" mass="47095">MWYDASASEEMITPLDEFHLFKLIRWRILPFLLLCYFVAYLDRVNVSFAKLQMAADLHFSDATYGFGAGIFFIAYAIFEVPSNLLLARVGTRVSLARIMIAWGLVSVSMLFVSTPTEFYVARFLLGVAEAGFFPGVLLYLTYWFPAAHRGRITAMFMSAAPISGIVGGPLSGFLLEKMKGIHGLTGWQWLFIVEGVPAILLGIICYLVLVDKVEQARWLSVSQKSYLQRVLREEQSEKSTYSFGSALRTARFWQLGFIWFCIAVGTLGIAFWLPTLIMESGIKNGVAIGWLSAIPSACAAIGMVIAGRSGDATRRRRLHVAVPMLIGAAGLVSATIAAPSLPLVMISLTVAATGTMIALPMYWPLPSAFLGGTAAAGGFALLNSLGNVAGFVSPFAIGWIKNVTHSSNLALLAVAGVVTIGAFVTIRLPANEVDR</sequence>
<evidence type="ECO:0000256" key="5">
    <source>
        <dbReference type="ARBA" id="ARBA00023136"/>
    </source>
</evidence>
<evidence type="ECO:0000259" key="7">
    <source>
        <dbReference type="PROSITE" id="PS50850"/>
    </source>
</evidence>
<evidence type="ECO:0000256" key="6">
    <source>
        <dbReference type="SAM" id="Phobius"/>
    </source>
</evidence>
<dbReference type="SUPFAM" id="SSF103473">
    <property type="entry name" value="MFS general substrate transporter"/>
    <property type="match status" value="1"/>
</dbReference>
<feature type="transmembrane region" description="Helical" evidence="6">
    <location>
        <begin position="24"/>
        <end position="42"/>
    </location>
</feature>
<feature type="transmembrane region" description="Helical" evidence="6">
    <location>
        <begin position="62"/>
        <end position="82"/>
    </location>
</feature>
<gene>
    <name evidence="8" type="primary">nicT_5</name>
    <name evidence="8" type="ORF">R69658_07711</name>
</gene>